<dbReference type="RefSeq" id="WP_105351366.1">
    <property type="nucleotide sequence ID" value="NZ_PUIA01000017.1"/>
</dbReference>
<organism evidence="2 3">
    <name type="scientific">Blastopirellula marina</name>
    <dbReference type="NCBI Taxonomy" id="124"/>
    <lineage>
        <taxon>Bacteria</taxon>
        <taxon>Pseudomonadati</taxon>
        <taxon>Planctomycetota</taxon>
        <taxon>Planctomycetia</taxon>
        <taxon>Pirellulales</taxon>
        <taxon>Pirellulaceae</taxon>
        <taxon>Blastopirellula</taxon>
    </lineage>
</organism>
<evidence type="ECO:0000313" key="3">
    <source>
        <dbReference type="Proteomes" id="UP000240009"/>
    </source>
</evidence>
<evidence type="ECO:0000259" key="1">
    <source>
        <dbReference type="SMART" id="SM00860"/>
    </source>
</evidence>
<evidence type="ECO:0000313" key="2">
    <source>
        <dbReference type="EMBL" id="PQO36919.1"/>
    </source>
</evidence>
<dbReference type="PANTHER" id="PTHR47432">
    <property type="entry name" value="CELL WALL ASSEMBLY REGULATOR SMI1"/>
    <property type="match status" value="1"/>
</dbReference>
<name>A0A2S8FXM2_9BACT</name>
<dbReference type="InterPro" id="IPR037883">
    <property type="entry name" value="Knr4/Smi1-like_sf"/>
</dbReference>
<reference evidence="2 3" key="1">
    <citation type="submission" date="2018-02" db="EMBL/GenBank/DDBJ databases">
        <title>Comparative genomes isolates from brazilian mangrove.</title>
        <authorList>
            <person name="Araujo J.E."/>
            <person name="Taketani R.G."/>
            <person name="Silva M.C.P."/>
            <person name="Loureco M.V."/>
            <person name="Andreote F.D."/>
        </authorList>
    </citation>
    <scope>NUCLEOTIDE SEQUENCE [LARGE SCALE GENOMIC DNA]</scope>
    <source>
        <strain evidence="2 3">HEX-2 MGV</strain>
    </source>
</reference>
<dbReference type="EMBL" id="PUIA01000017">
    <property type="protein sequence ID" value="PQO36919.1"/>
    <property type="molecule type" value="Genomic_DNA"/>
</dbReference>
<dbReference type="InterPro" id="IPR051873">
    <property type="entry name" value="KNR4/SMI1_regulator"/>
</dbReference>
<dbReference type="OrthoDB" id="1148097at2"/>
<dbReference type="AlphaFoldDB" id="A0A2S8FXM2"/>
<dbReference type="SMART" id="SM00860">
    <property type="entry name" value="SMI1_KNR4"/>
    <property type="match status" value="1"/>
</dbReference>
<dbReference type="PANTHER" id="PTHR47432:SF1">
    <property type="entry name" value="CELL WALL ASSEMBLY REGULATOR SMI1"/>
    <property type="match status" value="1"/>
</dbReference>
<protein>
    <recommendedName>
        <fullName evidence="1">Knr4/Smi1-like domain-containing protein</fullName>
    </recommendedName>
</protein>
<dbReference type="Gene3D" id="3.40.1580.10">
    <property type="entry name" value="SMI1/KNR4-like"/>
    <property type="match status" value="1"/>
</dbReference>
<feature type="domain" description="Knr4/Smi1-like" evidence="1">
    <location>
        <begin position="26"/>
        <end position="178"/>
    </location>
</feature>
<sequence>MTTTPESIEQTIQACYPAVTAAFNPPATEAEIAAAERQLGVEFPAEFKQFYLAANGQQLDELGCGVGVPAVPRMPLGGGSSETCTWGEFLTLDGVVQATLAHRELAEFDFPDDDNVELVGPVTVHRNHLIFCDPGTGDSLGLDLAPPSIGQKYQVVAINHDPSGFACLASSFTEFVAQVVRAISSDDFVYTEEEGCFLPADEA</sequence>
<dbReference type="Pfam" id="PF09346">
    <property type="entry name" value="SMI1_KNR4"/>
    <property type="match status" value="1"/>
</dbReference>
<dbReference type="InterPro" id="IPR018958">
    <property type="entry name" value="Knr4/Smi1-like_dom"/>
</dbReference>
<comment type="caution">
    <text evidence="2">The sequence shown here is derived from an EMBL/GenBank/DDBJ whole genome shotgun (WGS) entry which is preliminary data.</text>
</comment>
<dbReference type="SUPFAM" id="SSF160631">
    <property type="entry name" value="SMI1/KNR4-like"/>
    <property type="match status" value="1"/>
</dbReference>
<proteinExistence type="predicted"/>
<gene>
    <name evidence="2" type="ORF">C5Y96_07085</name>
</gene>
<accession>A0A2S8FXM2</accession>
<dbReference type="Proteomes" id="UP000240009">
    <property type="component" value="Unassembled WGS sequence"/>
</dbReference>